<name>A0ABT1J1A2_9ACTN</name>
<gene>
    <name evidence="1" type="ORF">FHR36_004081</name>
</gene>
<dbReference type="RefSeq" id="WP_253799561.1">
    <property type="nucleotide sequence ID" value="NZ_BAAAUB010000047.1"/>
</dbReference>
<evidence type="ECO:0000313" key="1">
    <source>
        <dbReference type="EMBL" id="MCP2310918.1"/>
    </source>
</evidence>
<keyword evidence="2" id="KW-1185">Reference proteome</keyword>
<evidence type="ECO:0000313" key="2">
    <source>
        <dbReference type="Proteomes" id="UP001206483"/>
    </source>
</evidence>
<dbReference type="EMBL" id="JAMZDX010000004">
    <property type="protein sequence ID" value="MCP2310918.1"/>
    <property type="molecule type" value="Genomic_DNA"/>
</dbReference>
<dbReference type="Proteomes" id="UP001206483">
    <property type="component" value="Unassembled WGS sequence"/>
</dbReference>
<proteinExistence type="predicted"/>
<accession>A0ABT1J1A2</accession>
<sequence length="227" mass="25281">MTNPRQQLQDALHALDTAFAAISEQSFTVGGCTHCYTDTDLAALTGPAGLVPQELISSVAAKSVDHWDDFPALYRRMTPRIIRSLVTGQLHVDHGLVASRLLAAGWRHWPVPERDALENVWHVWWQSALHEHPAGRHITDVLETVSVSTGTLAPWLAIWSATRTEPADRHLADALDGWLRWGELADLRLGFYNELHAASELLPWLLSIEEGRIDAAKLIEIEHIAYG</sequence>
<organism evidence="1 2">
    <name type="scientific">Kitasatospora paracochleata</name>
    <dbReference type="NCBI Taxonomy" id="58354"/>
    <lineage>
        <taxon>Bacteria</taxon>
        <taxon>Bacillati</taxon>
        <taxon>Actinomycetota</taxon>
        <taxon>Actinomycetes</taxon>
        <taxon>Kitasatosporales</taxon>
        <taxon>Streptomycetaceae</taxon>
        <taxon>Kitasatospora</taxon>
    </lineage>
</organism>
<reference evidence="1 2" key="1">
    <citation type="submission" date="2022-06" db="EMBL/GenBank/DDBJ databases">
        <title>Sequencing the genomes of 1000 actinobacteria strains.</title>
        <authorList>
            <person name="Klenk H.-P."/>
        </authorList>
    </citation>
    <scope>NUCLEOTIDE SEQUENCE [LARGE SCALE GENOMIC DNA]</scope>
    <source>
        <strain evidence="1 2">DSM 41656</strain>
    </source>
</reference>
<comment type="caution">
    <text evidence="1">The sequence shown here is derived from an EMBL/GenBank/DDBJ whole genome shotgun (WGS) entry which is preliminary data.</text>
</comment>
<protein>
    <submittedName>
        <fullName evidence="1">Uncharacterized protein</fullName>
    </submittedName>
</protein>